<evidence type="ECO:0000256" key="4">
    <source>
        <dbReference type="ARBA" id="ARBA00022692"/>
    </source>
</evidence>
<accession>A0ABR4BK22</accession>
<feature type="transmembrane region" description="Helical" evidence="7">
    <location>
        <begin position="100"/>
        <end position="119"/>
    </location>
</feature>
<feature type="transmembrane region" description="Helical" evidence="7">
    <location>
        <begin position="186"/>
        <end position="204"/>
    </location>
</feature>
<evidence type="ECO:0000256" key="2">
    <source>
        <dbReference type="ARBA" id="ARBA00007863"/>
    </source>
</evidence>
<evidence type="ECO:0000256" key="3">
    <source>
        <dbReference type="ARBA" id="ARBA00022448"/>
    </source>
</evidence>
<feature type="transmembrane region" description="Helical" evidence="7">
    <location>
        <begin position="317"/>
        <end position="337"/>
    </location>
</feature>
<evidence type="ECO:0000256" key="7">
    <source>
        <dbReference type="SAM" id="Phobius"/>
    </source>
</evidence>
<evidence type="ECO:0008006" key="10">
    <source>
        <dbReference type="Google" id="ProtNLM"/>
    </source>
</evidence>
<dbReference type="SUPFAM" id="SSF103481">
    <property type="entry name" value="Multidrug resistance efflux transporter EmrE"/>
    <property type="match status" value="1"/>
</dbReference>
<dbReference type="PANTHER" id="PTHR14233">
    <property type="entry name" value="DUF914-RELATED"/>
    <property type="match status" value="1"/>
</dbReference>
<feature type="transmembrane region" description="Helical" evidence="7">
    <location>
        <begin position="224"/>
        <end position="242"/>
    </location>
</feature>
<evidence type="ECO:0000256" key="1">
    <source>
        <dbReference type="ARBA" id="ARBA00004141"/>
    </source>
</evidence>
<dbReference type="Pfam" id="PF06027">
    <property type="entry name" value="SLC35F"/>
    <property type="match status" value="1"/>
</dbReference>
<dbReference type="InterPro" id="IPR052221">
    <property type="entry name" value="SLC35F_Transporter"/>
</dbReference>
<proteinExistence type="inferred from homology"/>
<keyword evidence="9" id="KW-1185">Reference proteome</keyword>
<dbReference type="InterPro" id="IPR037185">
    <property type="entry name" value="EmrE-like"/>
</dbReference>
<feature type="transmembrane region" description="Helical" evidence="7">
    <location>
        <begin position="63"/>
        <end position="80"/>
    </location>
</feature>
<dbReference type="EMBL" id="JBHFEH010000003">
    <property type="protein sequence ID" value="KAL2058168.1"/>
    <property type="molecule type" value="Genomic_DNA"/>
</dbReference>
<evidence type="ECO:0000256" key="6">
    <source>
        <dbReference type="ARBA" id="ARBA00023136"/>
    </source>
</evidence>
<sequence length="434" mass="48126">MAEPNVKTTAIDQVARIKDDAKGSPSSSSSPVHAAPEVVVMTTGDEFEEGKTGMFAYLKTRNFYIVLLLGQVLALCITGTNTFSSLLSEIPFSIPAFQTLWNYILLNIIYTSYTLYKYGWKKYVNMITRDGWKYIILAFLDVEGNYFTVLAYRYTTILSAQLINFWAIVMVVTISFIFLKVRYHPTQIIGILICIGGVGILFGSDHITQGSGFGGVTGGNQLKGDLFALVGATFYGLSNVAEEFLVSKRPLYEVIGQLGFWGMFIDGAMTGLFDRPQYKSSVWNDGKVGGYLTGYTLCLLIFYSGAPILFRLSSAAFFNISLLTGNFWGTAIGVKVFHLHIHWMYPLAFVCIVVGHVVYYLGKSILGEARKPWLGRNQERGVAGVGTAREEGVERGEGVACLEEWSVWGERGQLGMRLVLCLMEDGVLRVEPVW</sequence>
<organism evidence="8 9">
    <name type="scientific">Lepraria finkii</name>
    <dbReference type="NCBI Taxonomy" id="1340010"/>
    <lineage>
        <taxon>Eukaryota</taxon>
        <taxon>Fungi</taxon>
        <taxon>Dikarya</taxon>
        <taxon>Ascomycota</taxon>
        <taxon>Pezizomycotina</taxon>
        <taxon>Lecanoromycetes</taxon>
        <taxon>OSLEUM clade</taxon>
        <taxon>Lecanoromycetidae</taxon>
        <taxon>Lecanorales</taxon>
        <taxon>Lecanorineae</taxon>
        <taxon>Stereocaulaceae</taxon>
        <taxon>Lepraria</taxon>
    </lineage>
</organism>
<dbReference type="InterPro" id="IPR009262">
    <property type="entry name" value="SLC35_F1/F2/F6"/>
</dbReference>
<feature type="transmembrane region" description="Helical" evidence="7">
    <location>
        <begin position="343"/>
        <end position="362"/>
    </location>
</feature>
<evidence type="ECO:0000313" key="9">
    <source>
        <dbReference type="Proteomes" id="UP001590951"/>
    </source>
</evidence>
<evidence type="ECO:0000313" key="8">
    <source>
        <dbReference type="EMBL" id="KAL2058168.1"/>
    </source>
</evidence>
<keyword evidence="4 7" id="KW-0812">Transmembrane</keyword>
<feature type="transmembrane region" description="Helical" evidence="7">
    <location>
        <begin position="254"/>
        <end position="272"/>
    </location>
</feature>
<gene>
    <name evidence="8" type="ORF">ABVK25_001786</name>
</gene>
<reference evidence="8 9" key="1">
    <citation type="submission" date="2024-09" db="EMBL/GenBank/DDBJ databases">
        <title>Rethinking Asexuality: The Enigmatic Case of Functional Sexual Genes in Lepraria (Stereocaulaceae).</title>
        <authorList>
            <person name="Doellman M."/>
            <person name="Sun Y."/>
            <person name="Barcenas-Pena A."/>
            <person name="Lumbsch H.T."/>
            <person name="Grewe F."/>
        </authorList>
    </citation>
    <scope>NUCLEOTIDE SEQUENCE [LARGE SCALE GENOMIC DNA]</scope>
    <source>
        <strain evidence="8 9">Grewe 0041</strain>
    </source>
</reference>
<dbReference type="PANTHER" id="PTHR14233:SF4">
    <property type="entry name" value="SOLUTE CARRIER FAMILY 35 MEMBER F2"/>
    <property type="match status" value="1"/>
</dbReference>
<feature type="transmembrane region" description="Helical" evidence="7">
    <location>
        <begin position="158"/>
        <end position="179"/>
    </location>
</feature>
<comment type="similarity">
    <text evidence="2">Belongs to the SLC35F solute transporter family.</text>
</comment>
<feature type="transmembrane region" description="Helical" evidence="7">
    <location>
        <begin position="131"/>
        <end position="152"/>
    </location>
</feature>
<comment type="subcellular location">
    <subcellularLocation>
        <location evidence="1">Membrane</location>
        <topology evidence="1">Multi-pass membrane protein</topology>
    </subcellularLocation>
</comment>
<keyword evidence="6 7" id="KW-0472">Membrane</keyword>
<comment type="caution">
    <text evidence="8">The sequence shown here is derived from an EMBL/GenBank/DDBJ whole genome shotgun (WGS) entry which is preliminary data.</text>
</comment>
<protein>
    <recommendedName>
        <fullName evidence="10">Solute carrier family 35 member F1</fullName>
    </recommendedName>
</protein>
<keyword evidence="3" id="KW-0813">Transport</keyword>
<dbReference type="Proteomes" id="UP001590951">
    <property type="component" value="Unassembled WGS sequence"/>
</dbReference>
<feature type="transmembrane region" description="Helical" evidence="7">
    <location>
        <begin position="292"/>
        <end position="310"/>
    </location>
</feature>
<evidence type="ECO:0000256" key="5">
    <source>
        <dbReference type="ARBA" id="ARBA00022989"/>
    </source>
</evidence>
<keyword evidence="5 7" id="KW-1133">Transmembrane helix</keyword>
<name>A0ABR4BK22_9LECA</name>